<feature type="region of interest" description="Disordered" evidence="1">
    <location>
        <begin position="1092"/>
        <end position="1184"/>
    </location>
</feature>
<dbReference type="PANTHER" id="PTHR15922">
    <property type="entry name" value="NEUROBLASTOMA-AMPLIFIED SEQUENCE"/>
    <property type="match status" value="1"/>
</dbReference>
<dbReference type="PANTHER" id="PTHR15922:SF2">
    <property type="entry name" value="NBAS SUBUNIT OF NRZ TETHERING COMPLEX"/>
    <property type="match status" value="1"/>
</dbReference>
<gene>
    <name evidence="2" type="ORF">WJX84_011425</name>
</gene>
<feature type="compositionally biased region" description="Low complexity" evidence="1">
    <location>
        <begin position="587"/>
        <end position="598"/>
    </location>
</feature>
<feature type="compositionally biased region" description="Low complexity" evidence="1">
    <location>
        <begin position="1152"/>
        <end position="1164"/>
    </location>
</feature>
<organism evidence="2 3">
    <name type="scientific">Apatococcus fuscideae</name>
    <dbReference type="NCBI Taxonomy" id="2026836"/>
    <lineage>
        <taxon>Eukaryota</taxon>
        <taxon>Viridiplantae</taxon>
        <taxon>Chlorophyta</taxon>
        <taxon>core chlorophytes</taxon>
        <taxon>Trebouxiophyceae</taxon>
        <taxon>Chlorellales</taxon>
        <taxon>Chlorellaceae</taxon>
        <taxon>Apatococcus</taxon>
    </lineage>
</organism>
<feature type="compositionally biased region" description="Basic and acidic residues" evidence="1">
    <location>
        <begin position="1125"/>
        <end position="1142"/>
    </location>
</feature>
<feature type="region of interest" description="Disordered" evidence="1">
    <location>
        <begin position="732"/>
        <end position="751"/>
    </location>
</feature>
<name>A0AAW1SXE0_9CHLO</name>
<proteinExistence type="predicted"/>
<reference evidence="2 3" key="1">
    <citation type="journal article" date="2024" name="Nat. Commun.">
        <title>Phylogenomics reveals the evolutionary origins of lichenization in chlorophyte algae.</title>
        <authorList>
            <person name="Puginier C."/>
            <person name="Libourel C."/>
            <person name="Otte J."/>
            <person name="Skaloud P."/>
            <person name="Haon M."/>
            <person name="Grisel S."/>
            <person name="Petersen M."/>
            <person name="Berrin J.G."/>
            <person name="Delaux P.M."/>
            <person name="Dal Grande F."/>
            <person name="Keller J."/>
        </authorList>
    </citation>
    <scope>NUCLEOTIDE SEQUENCE [LARGE SCALE GENOMIC DNA]</scope>
    <source>
        <strain evidence="2 3">SAG 2523</strain>
    </source>
</reference>
<dbReference type="GO" id="GO:0070939">
    <property type="term" value="C:Dsl1/NZR complex"/>
    <property type="evidence" value="ECO:0007669"/>
    <property type="project" value="TreeGrafter"/>
</dbReference>
<dbReference type="EMBL" id="JALJOV010000718">
    <property type="protein sequence ID" value="KAK9861675.1"/>
    <property type="molecule type" value="Genomic_DNA"/>
</dbReference>
<evidence type="ECO:0000313" key="2">
    <source>
        <dbReference type="EMBL" id="KAK9861675.1"/>
    </source>
</evidence>
<evidence type="ECO:0000313" key="3">
    <source>
        <dbReference type="Proteomes" id="UP001485043"/>
    </source>
</evidence>
<feature type="compositionally biased region" description="Polar residues" evidence="1">
    <location>
        <begin position="1092"/>
        <end position="1112"/>
    </location>
</feature>
<comment type="caution">
    <text evidence="2">The sequence shown here is derived from an EMBL/GenBank/DDBJ whole genome shotgun (WGS) entry which is preliminary data.</text>
</comment>
<feature type="compositionally biased region" description="Polar residues" evidence="1">
    <location>
        <begin position="554"/>
        <end position="581"/>
    </location>
</feature>
<dbReference type="GO" id="GO:0000149">
    <property type="term" value="F:SNARE binding"/>
    <property type="evidence" value="ECO:0007669"/>
    <property type="project" value="TreeGrafter"/>
</dbReference>
<dbReference type="GO" id="GO:0006890">
    <property type="term" value="P:retrograde vesicle-mediated transport, Golgi to endoplasmic reticulum"/>
    <property type="evidence" value="ECO:0007669"/>
    <property type="project" value="TreeGrafter"/>
</dbReference>
<keyword evidence="3" id="KW-1185">Reference proteome</keyword>
<feature type="compositionally biased region" description="Polar residues" evidence="1">
    <location>
        <begin position="735"/>
        <end position="751"/>
    </location>
</feature>
<accession>A0AAW1SXE0</accession>
<feature type="region of interest" description="Disordered" evidence="1">
    <location>
        <begin position="547"/>
        <end position="683"/>
    </location>
</feature>
<dbReference type="AlphaFoldDB" id="A0AAW1SXE0"/>
<feature type="region of interest" description="Disordered" evidence="1">
    <location>
        <begin position="959"/>
        <end position="978"/>
    </location>
</feature>
<sequence length="1220" mass="129126">MDSGYSGTVLVENVQHSSVDEGLISCADSGSNVCILSIENNSALLASTDGSAEAEWQLSIEASQACSAVFLSESEFLVLYKSGQGKLYNSKTRTASYALRVPAYRPHTTLLSACLDDIALGATLLCASGSSLHAYTADAQRLQLEWQKPVDAAILGMATYADQHLVAFALESHDSTEKRLMPAVNIYYVSREGKCVVLQKRGQSGACKKAGRWRSMAKQTEGWSLSFSPSGSQLLICIPGHLMRAYSIKALSDNTIKVVIIVSMAKPLPMRDPDWAESHDAVENIKRGSSLGLLVATEPMAALSVGWQPPSLAQVAKWMEQRAVTIDRATGRLDLALDLLREAESAQIHLPSLQRLHACAEELTQALNFGLFVQALPRPRPAGGRSHWKLAHRYLTASGSTPLSATQAENIVLEIGREMMDAASSLQGAEIDAAQQCLAVLPASPAARSELDSLQALVHLKNNFRIELLPVQLRQPQETESVINWGLEDARGSVDATKEVALAGLFACSLQACMVDDWTPDQMALLVEATQERLKLGAWEAWQNAQRMHAGHHASTSHPKATSTGLRRSHTAKTSIASDSLRSNDDATGAAHSAASATRSVLEPTGSQQEEASESPLNKDAMGGPRSAASADVPAPGDDSHDTDVGNFQAPGGSEFRDQALQQAAHSMGRSKGLPFLQGQTAGRTAINPTSAEHEYEDRMECWSAMGVQDMLTAVGYLCFGFKAPIGLTPHPSASHKSSLPQDPPAQQSLEWASSEMPAAEVTGLKDACSGHVQHRSQEAGASRWGDASVASTSHLPLSLRACIARDAIAALRYQADGGLHANGAAAAPALDMLEAQCRGLFAAEDVCSTASLSEHHAGLVDLYLAQHGPLSSSIPEEASVIPASGPSAAAIHPEAALAEAVGGLRESDSSPACSLPTRADKALLEACVQELAASECPASLIHHLISTCSANGLPPEIPDDQECNGADSHHVDSSPEGQSLVAPGGFLCRALTKLAKAQISRLAHGTDPQQYPEEPKRAAFGLSPAANNGSIYKARRGGLLHRARAGGLVNGASGVDPLQVIGGLLSTGSANRLRTLSSLLADVWAHGHVFASSTEGSGTPQATSASASDSRAQPDFLSSAPRAESQRFSRPAEDTEPWHEQEEADGWEDTPLNLPSSPLQSSNGTHGRSSPEHRQWHGLMSQAASVASHHTHLQSALMSLLQEGVVCPLPPGRSRDDYD</sequence>
<evidence type="ECO:0000256" key="1">
    <source>
        <dbReference type="SAM" id="MobiDB-lite"/>
    </source>
</evidence>
<dbReference type="Proteomes" id="UP001485043">
    <property type="component" value="Unassembled WGS sequence"/>
</dbReference>
<protein>
    <submittedName>
        <fullName evidence="2">Uncharacterized protein</fullName>
    </submittedName>
</protein>